<dbReference type="PATRIC" id="fig|1121439.3.peg.735"/>
<evidence type="ECO:0000256" key="1">
    <source>
        <dbReference type="ARBA" id="ARBA00022801"/>
    </source>
</evidence>
<organism evidence="4 5">
    <name type="scientific">Alkalidesulfovibrio alkalitolerans DSM 16529</name>
    <dbReference type="NCBI Taxonomy" id="1121439"/>
    <lineage>
        <taxon>Bacteria</taxon>
        <taxon>Pseudomonadati</taxon>
        <taxon>Thermodesulfobacteriota</taxon>
        <taxon>Desulfovibrionia</taxon>
        <taxon>Desulfovibrionales</taxon>
        <taxon>Desulfovibrionaceae</taxon>
        <taxon>Alkalidesulfovibrio</taxon>
    </lineage>
</organism>
<dbReference type="PANTHER" id="PTHR43156:SF2">
    <property type="entry name" value="STAGE II SPORULATION PROTEIN E"/>
    <property type="match status" value="1"/>
</dbReference>
<dbReference type="SUPFAM" id="SSF52172">
    <property type="entry name" value="CheY-like"/>
    <property type="match status" value="1"/>
</dbReference>
<keyword evidence="2" id="KW-0597">Phosphoprotein</keyword>
<dbReference type="Gene3D" id="3.40.50.2300">
    <property type="match status" value="1"/>
</dbReference>
<dbReference type="PANTHER" id="PTHR43156">
    <property type="entry name" value="STAGE II SPORULATION PROTEIN E-RELATED"/>
    <property type="match status" value="1"/>
</dbReference>
<name>S7TEG8_9BACT</name>
<keyword evidence="5" id="KW-1185">Reference proteome</keyword>
<reference evidence="4 5" key="1">
    <citation type="journal article" date="2013" name="Genome Announc.">
        <title>Draft genome sequences for three mercury-methylating, sulfate-reducing bacteria.</title>
        <authorList>
            <person name="Brown S.D."/>
            <person name="Hurt R.A.Jr."/>
            <person name="Gilmour C.C."/>
            <person name="Elias D.A."/>
        </authorList>
    </citation>
    <scope>NUCLEOTIDE SEQUENCE [LARGE SCALE GENOMIC DNA]</scope>
    <source>
        <strain evidence="4 5">DSM 16529</strain>
    </source>
</reference>
<dbReference type="RefSeq" id="WP_020886229.1">
    <property type="nucleotide sequence ID" value="NZ_ATHI01000005.1"/>
</dbReference>
<evidence type="ECO:0000259" key="3">
    <source>
        <dbReference type="PROSITE" id="PS50110"/>
    </source>
</evidence>
<evidence type="ECO:0000313" key="4">
    <source>
        <dbReference type="EMBL" id="EPR34980.1"/>
    </source>
</evidence>
<proteinExistence type="predicted"/>
<feature type="modified residue" description="4-aspartylphosphate" evidence="2">
    <location>
        <position position="86"/>
    </location>
</feature>
<dbReference type="STRING" id="1121439.dsat_2343"/>
<dbReference type="eggNOG" id="COG2208">
    <property type="taxonomic scope" value="Bacteria"/>
</dbReference>
<dbReference type="GO" id="GO:0000160">
    <property type="term" value="P:phosphorelay signal transduction system"/>
    <property type="evidence" value="ECO:0007669"/>
    <property type="project" value="InterPro"/>
</dbReference>
<dbReference type="Proteomes" id="UP000014975">
    <property type="component" value="Unassembled WGS sequence"/>
</dbReference>
<dbReference type="OrthoDB" id="20101at2"/>
<dbReference type="InterPro" id="IPR001789">
    <property type="entry name" value="Sig_transdc_resp-reg_receiver"/>
</dbReference>
<dbReference type="eggNOG" id="COG3706">
    <property type="taxonomic scope" value="Bacteria"/>
</dbReference>
<gene>
    <name evidence="4" type="ORF">dsat_2343</name>
</gene>
<dbReference type="EMBL" id="ATHI01000005">
    <property type="protein sequence ID" value="EPR34980.1"/>
    <property type="molecule type" value="Genomic_DNA"/>
</dbReference>
<dbReference type="InterPro" id="IPR001932">
    <property type="entry name" value="PPM-type_phosphatase-like_dom"/>
</dbReference>
<dbReference type="InterPro" id="IPR052016">
    <property type="entry name" value="Bact_Sigma-Reg"/>
</dbReference>
<dbReference type="AlphaFoldDB" id="S7TEG8"/>
<accession>S7TEG8</accession>
<dbReference type="Pfam" id="PF07228">
    <property type="entry name" value="SpoIIE"/>
    <property type="match status" value="1"/>
</dbReference>
<dbReference type="GO" id="GO:0016791">
    <property type="term" value="F:phosphatase activity"/>
    <property type="evidence" value="ECO:0007669"/>
    <property type="project" value="TreeGrafter"/>
</dbReference>
<feature type="domain" description="Response regulatory" evidence="3">
    <location>
        <begin position="37"/>
        <end position="153"/>
    </location>
</feature>
<comment type="caution">
    <text evidence="4">The sequence shown here is derived from an EMBL/GenBank/DDBJ whole genome shotgun (WGS) entry which is preliminary data.</text>
</comment>
<sequence length="400" mass="42742">MSATGAVCACDARGREEYLENRGACSADGRNAAAFPCVLVVDDEHLNRYTLEKMLTGEGFGVLLAANGPEGRALAQRHRPDLILLDIMMPGESGLETLTKLKADHQTASTPVILLSALTDVETKVRGLDLGAVDYVTKPFEFREVLARIRNSLKLVAAYETVIAAQAERLNQVRDAQQAILIRPEDMPQAGFAVSYQPVLEAGGDFYDVIPAGDGHGYFVADISGHDLKASFATAGLKALVRQNSGPLYTPAETLVAINRVLGHVLPSGVFLTACYLTLNARRNRITYFSCGHPPGVLVPASGGEPRLLETPGDILGVFESVTLLPLSMAVEPGDRVYLYTDGLVEDPARGGLFEGMERLGTACGQARGLPLPQAVEHVRQVVCDGRAMCDDAVLLAVEA</sequence>
<evidence type="ECO:0000256" key="2">
    <source>
        <dbReference type="PROSITE-ProRule" id="PRU00169"/>
    </source>
</evidence>
<dbReference type="SMART" id="SM00331">
    <property type="entry name" value="PP2C_SIG"/>
    <property type="match status" value="1"/>
</dbReference>
<dbReference type="PROSITE" id="PS50110">
    <property type="entry name" value="RESPONSE_REGULATORY"/>
    <property type="match status" value="1"/>
</dbReference>
<protein>
    <submittedName>
        <fullName evidence="4">Response regulator receiver modulated serine phosphatase</fullName>
    </submittedName>
</protein>
<dbReference type="Pfam" id="PF00072">
    <property type="entry name" value="Response_reg"/>
    <property type="match status" value="1"/>
</dbReference>
<dbReference type="SMART" id="SM00448">
    <property type="entry name" value="REC"/>
    <property type="match status" value="1"/>
</dbReference>
<keyword evidence="1" id="KW-0378">Hydrolase</keyword>
<dbReference type="InterPro" id="IPR011006">
    <property type="entry name" value="CheY-like_superfamily"/>
</dbReference>
<dbReference type="Gene3D" id="3.60.40.10">
    <property type="entry name" value="PPM-type phosphatase domain"/>
    <property type="match status" value="1"/>
</dbReference>
<dbReference type="InterPro" id="IPR036457">
    <property type="entry name" value="PPM-type-like_dom_sf"/>
</dbReference>
<evidence type="ECO:0000313" key="5">
    <source>
        <dbReference type="Proteomes" id="UP000014975"/>
    </source>
</evidence>